<comment type="caution">
    <text evidence="4">The sequence shown here is derived from an EMBL/GenBank/DDBJ whole genome shotgun (WGS) entry which is preliminary data.</text>
</comment>
<dbReference type="InterPro" id="IPR008965">
    <property type="entry name" value="CBM2/CBM3_carb-bd_dom_sf"/>
</dbReference>
<evidence type="ECO:0000313" key="4">
    <source>
        <dbReference type="EMBL" id="NOU79000.1"/>
    </source>
</evidence>
<organism evidence="4 5">
    <name type="scientific">Paenibacillus phytohabitans</name>
    <dbReference type="NCBI Taxonomy" id="2654978"/>
    <lineage>
        <taxon>Bacteria</taxon>
        <taxon>Bacillati</taxon>
        <taxon>Bacillota</taxon>
        <taxon>Bacilli</taxon>
        <taxon>Bacillales</taxon>
        <taxon>Paenibacillaceae</taxon>
        <taxon>Paenibacillus</taxon>
    </lineage>
</organism>
<feature type="domain" description="SLH" evidence="3">
    <location>
        <begin position="543"/>
        <end position="600"/>
    </location>
</feature>
<dbReference type="InterPro" id="IPR001119">
    <property type="entry name" value="SLH_dom"/>
</dbReference>
<dbReference type="RefSeq" id="WP_171716934.1">
    <property type="nucleotide sequence ID" value="NZ_WHOB01000021.1"/>
</dbReference>
<dbReference type="Proteomes" id="UP000596857">
    <property type="component" value="Unassembled WGS sequence"/>
</dbReference>
<feature type="region of interest" description="Disordered" evidence="1">
    <location>
        <begin position="162"/>
        <end position="219"/>
    </location>
</feature>
<dbReference type="CDD" id="cd08547">
    <property type="entry name" value="Type_II_cohesin"/>
    <property type="match status" value="1"/>
</dbReference>
<reference evidence="4 5" key="1">
    <citation type="submission" date="2019-10" db="EMBL/GenBank/DDBJ databases">
        <title>Description of Paenibacillus terricola sp. nov.</title>
        <authorList>
            <person name="Carlier A."/>
            <person name="Qi S."/>
        </authorList>
    </citation>
    <scope>NUCLEOTIDE SEQUENCE [LARGE SCALE GENOMIC DNA]</scope>
    <source>
        <strain evidence="4 5">LMG 31459</strain>
    </source>
</reference>
<dbReference type="PROSITE" id="PS51272">
    <property type="entry name" value="SLH"/>
    <property type="match status" value="3"/>
</dbReference>
<feature type="chain" id="PRO_5045185661" description="SLH domain-containing protein" evidence="2">
    <location>
        <begin position="28"/>
        <end position="600"/>
    </location>
</feature>
<protein>
    <recommendedName>
        <fullName evidence="3">SLH domain-containing protein</fullName>
    </recommendedName>
</protein>
<keyword evidence="5" id="KW-1185">Reference proteome</keyword>
<sequence>MKRYLQVFVIISLLLTALLPVAAVAQAADTFGLAASAASVKTGEDVVITVKGESLTDVYGAELEITYDAAKLQYTGYSSSLRGQAFIREPEVSGGRILLVYTYTGLKSGLSGNWDLFALTFKAADEGKAPVKLKSVTALNHLGQSLTGTLGEEIQVTVFSAKPITTPTPSPISTSTPIPTSGPTSTPSPASSPSPASTTAPSSVTSSEPGSGSNPGKVTLEAVTSSQGIASANVRREDLLAAAGMAKEGALTLQIHMTSDATELRIHLPVQDWKQLASVADGPVTIKFQTDWASITIHVDLLNGQLISDSSSLQLIITKADSTALPLKIRERVGNAPVYDFSLLLDGIQPAVFNGNIKVELSYVPQPGESSTQVIINHITDNGILEVVKNGRYNALTGQAEFKPNHFSKYTINYASVSFRDMAGYSWANEAVLGLAAREVIQGRSVGHFVPGGQVTRAEFVQMLVNLFEMENTPAGSVFTDVKPNAWYSQSIAAAHQAGVIQGKADGSFGVSDPISREDMAVLIYRTSKLLGLTATGGNSGEPAAFLDLAKISPYAREAVNAVQQGSLMNGLTQGYFGPENSSTRAQAAAVLFRLYQARE</sequence>
<dbReference type="PANTHER" id="PTHR43308">
    <property type="entry name" value="OUTER MEMBRANE PROTEIN ALPHA-RELATED"/>
    <property type="match status" value="1"/>
</dbReference>
<keyword evidence="2" id="KW-0732">Signal</keyword>
<name>A0ABX1YDD8_9BACL</name>
<feature type="domain" description="SLH" evidence="3">
    <location>
        <begin position="475"/>
        <end position="538"/>
    </location>
</feature>
<dbReference type="EMBL" id="WHOB01000021">
    <property type="protein sequence ID" value="NOU79000.1"/>
    <property type="molecule type" value="Genomic_DNA"/>
</dbReference>
<evidence type="ECO:0000256" key="1">
    <source>
        <dbReference type="SAM" id="MobiDB-lite"/>
    </source>
</evidence>
<dbReference type="Gene3D" id="2.60.40.680">
    <property type="match status" value="1"/>
</dbReference>
<gene>
    <name evidence="4" type="ORF">GC101_08905</name>
</gene>
<dbReference type="InterPro" id="IPR002102">
    <property type="entry name" value="Cohesin_dom"/>
</dbReference>
<accession>A0ABX1YDD8</accession>
<dbReference type="Pfam" id="PF00395">
    <property type="entry name" value="SLH"/>
    <property type="match status" value="3"/>
</dbReference>
<evidence type="ECO:0000313" key="5">
    <source>
        <dbReference type="Proteomes" id="UP000596857"/>
    </source>
</evidence>
<dbReference type="SUPFAM" id="SSF49384">
    <property type="entry name" value="Carbohydrate-binding domain"/>
    <property type="match status" value="1"/>
</dbReference>
<feature type="compositionally biased region" description="Low complexity" evidence="1">
    <location>
        <begin position="163"/>
        <end position="212"/>
    </location>
</feature>
<dbReference type="PANTHER" id="PTHR43308:SF1">
    <property type="entry name" value="OUTER MEMBRANE PROTEIN ALPHA"/>
    <property type="match status" value="1"/>
</dbReference>
<proteinExistence type="predicted"/>
<dbReference type="Pfam" id="PF00963">
    <property type="entry name" value="Cohesin"/>
    <property type="match status" value="1"/>
</dbReference>
<evidence type="ECO:0000256" key="2">
    <source>
        <dbReference type="SAM" id="SignalP"/>
    </source>
</evidence>
<feature type="signal peptide" evidence="2">
    <location>
        <begin position="1"/>
        <end position="27"/>
    </location>
</feature>
<feature type="domain" description="SLH" evidence="3">
    <location>
        <begin position="415"/>
        <end position="474"/>
    </location>
</feature>
<evidence type="ECO:0000259" key="3">
    <source>
        <dbReference type="PROSITE" id="PS51272"/>
    </source>
</evidence>
<dbReference type="InterPro" id="IPR051465">
    <property type="entry name" value="Cell_Envelope_Struct_Comp"/>
</dbReference>